<dbReference type="EMBL" id="BOPL01000005">
    <property type="protein sequence ID" value="GIK02943.1"/>
    <property type="molecule type" value="Genomic_DNA"/>
</dbReference>
<dbReference type="Proteomes" id="UP000710440">
    <property type="component" value="Unassembled WGS sequence"/>
</dbReference>
<gene>
    <name evidence="2" type="ORF">Aspvir_007008</name>
</gene>
<sequence>MSFPNRLPTGSYEGTIDGVTIKWGPNAITHLPDDAKVFNVDQAALKGATEHIAHASAKRLGKTGVRILGSFHNTTTVTATGEKQPDQCHCSVSMTPGQAKVHIYVDLGDEASLNNMKVLGESVVPPGKSTPDPSLSIGTYPQ</sequence>
<dbReference type="OrthoDB" id="4472682at2759"/>
<dbReference type="RefSeq" id="XP_043126129.1">
    <property type="nucleotide sequence ID" value="XM_043270194.1"/>
</dbReference>
<dbReference type="AlphaFoldDB" id="A0A9P3BYI3"/>
<feature type="region of interest" description="Disordered" evidence="1">
    <location>
        <begin position="123"/>
        <end position="142"/>
    </location>
</feature>
<proteinExistence type="predicted"/>
<reference evidence="2 3" key="1">
    <citation type="submission" date="2021-02" db="EMBL/GenBank/DDBJ databases">
        <title>Pan-genome distribution and transcriptional activeness of fungal secondary metabolism genes in Aspergillus section Fumigati.</title>
        <authorList>
            <person name="Takahashi H."/>
            <person name="Umemura M."/>
            <person name="Ninomiya A."/>
            <person name="Kusuya Y."/>
            <person name="Urayama S."/>
            <person name="Shimizu M."/>
            <person name="Watanabe A."/>
            <person name="Kamei K."/>
            <person name="Yaguchi T."/>
            <person name="Hagiwara D."/>
        </authorList>
    </citation>
    <scope>NUCLEOTIDE SEQUENCE [LARGE SCALE GENOMIC DNA]</scope>
    <source>
        <strain evidence="2 3">IFM 47045</strain>
    </source>
</reference>
<evidence type="ECO:0000313" key="3">
    <source>
        <dbReference type="Proteomes" id="UP000710440"/>
    </source>
</evidence>
<dbReference type="GeneID" id="66934990"/>
<comment type="caution">
    <text evidence="2">The sequence shown here is derived from an EMBL/GenBank/DDBJ whole genome shotgun (WGS) entry which is preliminary data.</text>
</comment>
<evidence type="ECO:0000313" key="2">
    <source>
        <dbReference type="EMBL" id="GIK02943.1"/>
    </source>
</evidence>
<feature type="compositionally biased region" description="Polar residues" evidence="1">
    <location>
        <begin position="131"/>
        <end position="142"/>
    </location>
</feature>
<organism evidence="2 3">
    <name type="scientific">Aspergillus viridinutans</name>
    <dbReference type="NCBI Taxonomy" id="75553"/>
    <lineage>
        <taxon>Eukaryota</taxon>
        <taxon>Fungi</taxon>
        <taxon>Dikarya</taxon>
        <taxon>Ascomycota</taxon>
        <taxon>Pezizomycotina</taxon>
        <taxon>Eurotiomycetes</taxon>
        <taxon>Eurotiomycetidae</taxon>
        <taxon>Eurotiales</taxon>
        <taxon>Aspergillaceae</taxon>
        <taxon>Aspergillus</taxon>
        <taxon>Aspergillus subgen. Fumigati</taxon>
    </lineage>
</organism>
<evidence type="ECO:0000256" key="1">
    <source>
        <dbReference type="SAM" id="MobiDB-lite"/>
    </source>
</evidence>
<protein>
    <submittedName>
        <fullName evidence="2">Uncharacterized protein</fullName>
    </submittedName>
</protein>
<keyword evidence="3" id="KW-1185">Reference proteome</keyword>
<name>A0A9P3BYI3_ASPVI</name>
<accession>A0A9P3BYI3</accession>